<evidence type="ECO:0000256" key="4">
    <source>
        <dbReference type="ARBA" id="ARBA00022737"/>
    </source>
</evidence>
<accession>A0A8S1NLY2</accession>
<dbReference type="EMBL" id="CAJJDN010000062">
    <property type="protein sequence ID" value="CAD8094277.1"/>
    <property type="molecule type" value="Genomic_DNA"/>
</dbReference>
<dbReference type="Pfam" id="PF04564">
    <property type="entry name" value="U-box"/>
    <property type="match status" value="1"/>
</dbReference>
<keyword evidence="4" id="KW-0677">Repeat</keyword>
<evidence type="ECO:0000313" key="9">
    <source>
        <dbReference type="Proteomes" id="UP000692954"/>
    </source>
</evidence>
<dbReference type="GO" id="GO:0045862">
    <property type="term" value="P:positive regulation of proteolysis"/>
    <property type="evidence" value="ECO:0007669"/>
    <property type="project" value="TreeGrafter"/>
</dbReference>
<keyword evidence="9" id="KW-1185">Reference proteome</keyword>
<evidence type="ECO:0000259" key="7">
    <source>
        <dbReference type="SMART" id="SM00504"/>
    </source>
</evidence>
<dbReference type="GO" id="GO:0051087">
    <property type="term" value="F:protein-folding chaperone binding"/>
    <property type="evidence" value="ECO:0007669"/>
    <property type="project" value="TreeGrafter"/>
</dbReference>
<dbReference type="GO" id="GO:0071218">
    <property type="term" value="P:cellular response to misfolded protein"/>
    <property type="evidence" value="ECO:0007669"/>
    <property type="project" value="TreeGrafter"/>
</dbReference>
<dbReference type="InterPro" id="IPR019734">
    <property type="entry name" value="TPR_rpt"/>
</dbReference>
<protein>
    <recommendedName>
        <fullName evidence="2">RING-type E3 ubiquitin transferase</fullName>
        <ecNumber evidence="2">2.3.2.27</ecNumber>
    </recommendedName>
</protein>
<evidence type="ECO:0000313" key="8">
    <source>
        <dbReference type="EMBL" id="CAD8094277.1"/>
    </source>
</evidence>
<evidence type="ECO:0000256" key="5">
    <source>
        <dbReference type="ARBA" id="ARBA00022786"/>
    </source>
</evidence>
<dbReference type="SMART" id="SM00504">
    <property type="entry name" value="Ubox"/>
    <property type="match status" value="1"/>
</dbReference>
<organism evidence="8 9">
    <name type="scientific">Paramecium sonneborni</name>
    <dbReference type="NCBI Taxonomy" id="65129"/>
    <lineage>
        <taxon>Eukaryota</taxon>
        <taxon>Sar</taxon>
        <taxon>Alveolata</taxon>
        <taxon>Ciliophora</taxon>
        <taxon>Intramacronucleata</taxon>
        <taxon>Oligohymenophorea</taxon>
        <taxon>Peniculida</taxon>
        <taxon>Parameciidae</taxon>
        <taxon>Paramecium</taxon>
    </lineage>
</organism>
<comment type="catalytic activity">
    <reaction evidence="1">
        <text>S-ubiquitinyl-[E2 ubiquitin-conjugating enzyme]-L-cysteine + [acceptor protein]-L-lysine = [E2 ubiquitin-conjugating enzyme]-L-cysteine + N(6)-ubiquitinyl-[acceptor protein]-L-lysine.</text>
        <dbReference type="EC" id="2.3.2.27"/>
    </reaction>
</comment>
<keyword evidence="3" id="KW-0808">Transferase</keyword>
<dbReference type="GO" id="GO:0000209">
    <property type="term" value="P:protein polyubiquitination"/>
    <property type="evidence" value="ECO:0007669"/>
    <property type="project" value="TreeGrafter"/>
</dbReference>
<dbReference type="PROSITE" id="PS50005">
    <property type="entry name" value="TPR"/>
    <property type="match status" value="1"/>
</dbReference>
<evidence type="ECO:0000256" key="6">
    <source>
        <dbReference type="PROSITE-ProRule" id="PRU00339"/>
    </source>
</evidence>
<keyword evidence="5" id="KW-0833">Ubl conjugation pathway</keyword>
<dbReference type="OrthoDB" id="273087at2759"/>
<dbReference type="PANTHER" id="PTHR46803">
    <property type="entry name" value="E3 UBIQUITIN-PROTEIN LIGASE CHIP"/>
    <property type="match status" value="1"/>
</dbReference>
<dbReference type="Proteomes" id="UP000692954">
    <property type="component" value="Unassembled WGS sequence"/>
</dbReference>
<dbReference type="SMART" id="SM00028">
    <property type="entry name" value="TPR"/>
    <property type="match status" value="3"/>
</dbReference>
<feature type="domain" description="U-box" evidence="7">
    <location>
        <begin position="209"/>
        <end position="271"/>
    </location>
</feature>
<comment type="caution">
    <text evidence="8">The sequence shown here is derived from an EMBL/GenBank/DDBJ whole genome shotgun (WGS) entry which is preliminary data.</text>
</comment>
<dbReference type="AlphaFoldDB" id="A0A8S1NLY2"/>
<proteinExistence type="predicted"/>
<dbReference type="GO" id="GO:0043161">
    <property type="term" value="P:proteasome-mediated ubiquitin-dependent protein catabolic process"/>
    <property type="evidence" value="ECO:0007669"/>
    <property type="project" value="TreeGrafter"/>
</dbReference>
<dbReference type="GO" id="GO:0006515">
    <property type="term" value="P:protein quality control for misfolded or incompletely synthesized proteins"/>
    <property type="evidence" value="ECO:0007669"/>
    <property type="project" value="TreeGrafter"/>
</dbReference>
<keyword evidence="6" id="KW-0802">TPR repeat</keyword>
<name>A0A8S1NLY2_9CILI</name>
<dbReference type="Pfam" id="PF13181">
    <property type="entry name" value="TPR_8"/>
    <property type="match status" value="1"/>
</dbReference>
<gene>
    <name evidence="8" type="ORF">PSON_ATCC_30995.1.T0620104</name>
</gene>
<sequence>MGNCCDVRQTHNSPKINSVPSVSEILSESEIKEQSFQFKEKGNQYMQQKQFKEAIIAYTQAINLYDKESIYYSNRAVAYRTVQDYDNVKKDAMQALQLDNRNVRAYFVLGTIYLILGQQDKCLNQAQEGVNFLFLAQKHIDLKPQLKESVDYNYSQGLILKSKLEKSENYKEFIKLKDSLNTQYGKTINLSKLSYPGTKEQYVPTSIECYTCIITQELMFEPILLSSGHTYEKCSINECIRVNGPFDPSTRQIIQGNYIPNIQLKNAIVDYQNNTLEFQ</sequence>
<evidence type="ECO:0000256" key="2">
    <source>
        <dbReference type="ARBA" id="ARBA00012483"/>
    </source>
</evidence>
<feature type="repeat" description="TPR" evidence="6">
    <location>
        <begin position="35"/>
        <end position="68"/>
    </location>
</feature>
<dbReference type="InterPro" id="IPR003613">
    <property type="entry name" value="Ubox_domain"/>
</dbReference>
<dbReference type="EC" id="2.3.2.27" evidence="2"/>
<dbReference type="PANTHER" id="PTHR46803:SF2">
    <property type="entry name" value="E3 UBIQUITIN-PROTEIN LIGASE CHIP"/>
    <property type="match status" value="1"/>
</dbReference>
<evidence type="ECO:0000256" key="3">
    <source>
        <dbReference type="ARBA" id="ARBA00022679"/>
    </source>
</evidence>
<dbReference type="GO" id="GO:0005737">
    <property type="term" value="C:cytoplasm"/>
    <property type="evidence" value="ECO:0007669"/>
    <property type="project" value="TreeGrafter"/>
</dbReference>
<reference evidence="8" key="1">
    <citation type="submission" date="2021-01" db="EMBL/GenBank/DDBJ databases">
        <authorList>
            <consortium name="Genoscope - CEA"/>
            <person name="William W."/>
        </authorList>
    </citation>
    <scope>NUCLEOTIDE SEQUENCE</scope>
</reference>
<evidence type="ECO:0000256" key="1">
    <source>
        <dbReference type="ARBA" id="ARBA00000900"/>
    </source>
</evidence>
<dbReference type="GO" id="GO:0061630">
    <property type="term" value="F:ubiquitin protein ligase activity"/>
    <property type="evidence" value="ECO:0007669"/>
    <property type="project" value="UniProtKB-EC"/>
</dbReference>